<reference evidence="2 3" key="1">
    <citation type="submission" date="2019-03" db="EMBL/GenBank/DDBJ databases">
        <title>Single cell metagenomics reveals metabolic interactions within the superorganism composed of flagellate Streblomastix strix and complex community of Bacteroidetes bacteria on its surface.</title>
        <authorList>
            <person name="Treitli S.C."/>
            <person name="Kolisko M."/>
            <person name="Husnik F."/>
            <person name="Keeling P."/>
            <person name="Hampl V."/>
        </authorList>
    </citation>
    <scope>NUCLEOTIDE SEQUENCE [LARGE SCALE GENOMIC DNA]</scope>
    <source>
        <strain evidence="2">ST1C</strain>
    </source>
</reference>
<feature type="compositionally biased region" description="Low complexity" evidence="1">
    <location>
        <begin position="307"/>
        <end position="322"/>
    </location>
</feature>
<feature type="compositionally biased region" description="Basic residues" evidence="1">
    <location>
        <begin position="131"/>
        <end position="147"/>
    </location>
</feature>
<evidence type="ECO:0000256" key="1">
    <source>
        <dbReference type="SAM" id="MobiDB-lite"/>
    </source>
</evidence>
<feature type="region of interest" description="Disordered" evidence="1">
    <location>
        <begin position="303"/>
        <end position="322"/>
    </location>
</feature>
<gene>
    <name evidence="2" type="ORF">EZS28_022141</name>
</gene>
<feature type="compositionally biased region" description="Basic and acidic residues" evidence="1">
    <location>
        <begin position="175"/>
        <end position="184"/>
    </location>
</feature>
<dbReference type="AlphaFoldDB" id="A0A5J4VID4"/>
<evidence type="ECO:0000313" key="2">
    <source>
        <dbReference type="EMBL" id="KAA6382332.1"/>
    </source>
</evidence>
<dbReference type="EMBL" id="SNRW01006838">
    <property type="protein sequence ID" value="KAA6382332.1"/>
    <property type="molecule type" value="Genomic_DNA"/>
</dbReference>
<comment type="caution">
    <text evidence="2">The sequence shown here is derived from an EMBL/GenBank/DDBJ whole genome shotgun (WGS) entry which is preliminary data.</text>
</comment>
<accession>A0A5J4VID4</accession>
<proteinExistence type="predicted"/>
<feature type="compositionally biased region" description="Low complexity" evidence="1">
    <location>
        <begin position="150"/>
        <end position="161"/>
    </location>
</feature>
<feature type="region of interest" description="Disordered" evidence="1">
    <location>
        <begin position="106"/>
        <end position="196"/>
    </location>
</feature>
<protein>
    <submittedName>
        <fullName evidence="2">Uncharacterized protein</fullName>
    </submittedName>
</protein>
<evidence type="ECO:0000313" key="3">
    <source>
        <dbReference type="Proteomes" id="UP000324800"/>
    </source>
</evidence>
<dbReference type="Proteomes" id="UP000324800">
    <property type="component" value="Unassembled WGS sequence"/>
</dbReference>
<sequence>MEDLRLLPEAGRRGILANWKFSDTRFEVATAEYPEKLALLRAQVINMHNGAIDLRDQLPQPSEVFMQSLPGGLIPLNIPQAQWQDSIKRQQQNNLANQIFETLPEKIGKKKLKRHEGSDSDSESESGEQQRHKRSKNKKYRKRRRRSTTSDEYSSSSQSNRSRSRSVLRRHSRSSKSETIKRDLTGNVGISSASKFNTNKVQMRESWIRNTERHSCQHENYWPTSEPWQQHPLEVSAVYSENVIALSSAESALHNEIQSKADQQKPSKDVTDACLMDLTAGARSRAIRNTGIQTRIRREQILFNSKQQNQNPAPLLQQYDQK</sequence>
<feature type="compositionally biased region" description="Basic residues" evidence="1">
    <location>
        <begin position="162"/>
        <end position="174"/>
    </location>
</feature>
<organism evidence="2 3">
    <name type="scientific">Streblomastix strix</name>
    <dbReference type="NCBI Taxonomy" id="222440"/>
    <lineage>
        <taxon>Eukaryota</taxon>
        <taxon>Metamonada</taxon>
        <taxon>Preaxostyla</taxon>
        <taxon>Oxymonadida</taxon>
        <taxon>Streblomastigidae</taxon>
        <taxon>Streblomastix</taxon>
    </lineage>
</organism>
<name>A0A5J4VID4_9EUKA</name>